<comment type="caution">
    <text evidence="1">The sequence shown here is derived from an EMBL/GenBank/DDBJ whole genome shotgun (WGS) entry which is preliminary data.</text>
</comment>
<dbReference type="PROSITE" id="PS51257">
    <property type="entry name" value="PROKAR_LIPOPROTEIN"/>
    <property type="match status" value="1"/>
</dbReference>
<accession>A0ABW5S9Z3</accession>
<keyword evidence="2" id="KW-1185">Reference proteome</keyword>
<organism evidence="1 2">
    <name type="scientific">Mesonia sediminis</name>
    <dbReference type="NCBI Taxonomy" id="1703946"/>
    <lineage>
        <taxon>Bacteria</taxon>
        <taxon>Pseudomonadati</taxon>
        <taxon>Bacteroidota</taxon>
        <taxon>Flavobacteriia</taxon>
        <taxon>Flavobacteriales</taxon>
        <taxon>Flavobacteriaceae</taxon>
        <taxon>Mesonia</taxon>
    </lineage>
</organism>
<reference evidence="2" key="1">
    <citation type="journal article" date="2019" name="Int. J. Syst. Evol. Microbiol.">
        <title>The Global Catalogue of Microorganisms (GCM) 10K type strain sequencing project: providing services to taxonomists for standard genome sequencing and annotation.</title>
        <authorList>
            <consortium name="The Broad Institute Genomics Platform"/>
            <consortium name="The Broad Institute Genome Sequencing Center for Infectious Disease"/>
            <person name="Wu L."/>
            <person name="Ma J."/>
        </authorList>
    </citation>
    <scope>NUCLEOTIDE SEQUENCE [LARGE SCALE GENOMIC DNA]</scope>
    <source>
        <strain evidence="2">KCTC 42255</strain>
    </source>
</reference>
<gene>
    <name evidence="1" type="ORF">ACFSQ0_01135</name>
</gene>
<dbReference type="Gene3D" id="2.120.10.30">
    <property type="entry name" value="TolB, C-terminal domain"/>
    <property type="match status" value="1"/>
</dbReference>
<sequence>MNRKILYLFITFSILLSSCRKEKQLQKDLFEAIPPKTFAVLKTSDLSLFINQLNNQEWLKQQEYDGFLTYFTQSFLNNNYLKLEEESLICFTPAGKDRPAITLLSKHTPELVDLDKIKDKKVTSYTYDNATVKHYTLNKVEAYTVQLEQLFVVSTSKLVLENIIRNFATPIPQPAGLEKIYETGASAKFALFFNFPEVIAHFDQHFTRSFNNLKGLTGWSILEISLEPEKIQLDGITQAVSAQSAIIDAFASVKPQHSELAAVVPLNAYAYTSFTFDQGKKLIEALGNEKKNSKTKDSLSLAETLVEIGSIHLPQGDVVAARALDISLSKEALLAHTQVSKNFRSIDIFKFDNADLFRKQFYPLITAKKLSYYCFLDNHLIFAEKIASIEHIIANYLNESTLINQNYYKETLSSLSDYSSILSVSLNDNFKNLLKDRLKSNLTKDIEQIKTNGFPITATQLVYDTNFAHVHMVMQKINRPSGNQNAIQVGTIKTEKPINKAPFFFPYWRTGEQYIAVQDIDHLLQVFNYKGELVFSKALEGPILGEPQVVDLYNNSRLQIAFSTPHQLHILAVNGKSVKPFPLQFKSPQTQALGVFDYANNHNYRFVSTQNNVVLMWDKNGKQVKGFQMKPTSSPILNTPNHLRIESRDYISIPEESGSLHLLSRTGEERLKIKEKIDFSSAQWQVEKNKFSSLDTKGKILIDEKAKLTRKDLGLQDNHTAAFKNGTWAISNENELLINDKRIQLDYGLYTQPAIFEFNKQSYITITDTQAQKVYVFDKNGELLPGFPVYGNSRASIENIDAKGKLELIVQGEKNSVLIYHLN</sequence>
<evidence type="ECO:0000313" key="1">
    <source>
        <dbReference type="EMBL" id="MFD2696588.1"/>
    </source>
</evidence>
<dbReference type="Proteomes" id="UP001597357">
    <property type="component" value="Unassembled WGS sequence"/>
</dbReference>
<dbReference type="EMBL" id="JBHULZ010000005">
    <property type="protein sequence ID" value="MFD2696588.1"/>
    <property type="molecule type" value="Genomic_DNA"/>
</dbReference>
<dbReference type="SUPFAM" id="SSF101898">
    <property type="entry name" value="NHL repeat"/>
    <property type="match status" value="1"/>
</dbReference>
<dbReference type="InterPro" id="IPR011042">
    <property type="entry name" value="6-blade_b-propeller_TolB-like"/>
</dbReference>
<protein>
    <submittedName>
        <fullName evidence="1">Uncharacterized protein</fullName>
    </submittedName>
</protein>
<name>A0ABW5S9Z3_9FLAO</name>
<proteinExistence type="predicted"/>
<dbReference type="RefSeq" id="WP_379042960.1">
    <property type="nucleotide sequence ID" value="NZ_JBHULZ010000005.1"/>
</dbReference>
<evidence type="ECO:0000313" key="2">
    <source>
        <dbReference type="Proteomes" id="UP001597357"/>
    </source>
</evidence>